<dbReference type="Proteomes" id="UP000829560">
    <property type="component" value="Chromosome"/>
</dbReference>
<proteinExistence type="predicted"/>
<accession>A0AAT9PFV6</accession>
<evidence type="ECO:0000313" key="3">
    <source>
        <dbReference type="EMBL" id="UNK06623.2"/>
    </source>
</evidence>
<gene>
    <name evidence="3" type="ORF">MN210_01435</name>
</gene>
<feature type="region of interest" description="Disordered" evidence="1">
    <location>
        <begin position="1"/>
        <end position="24"/>
    </location>
</feature>
<sequence>MTSKKRQRRYYSGKKKRHTLKAQVAVDKQHSQKIICNDFSTGSCHDFTLFKHTYLAISQDKILKIDLGYQGIQQYHKNSVLPLKHSKHNPLTKADKQANRGLVGCLRKNPLTT</sequence>
<feature type="domain" description="Transposase IS4-like" evidence="2">
    <location>
        <begin position="5"/>
        <end position="100"/>
    </location>
</feature>
<dbReference type="KEGG" id="prae:MN210_01435"/>
<dbReference type="EMBL" id="CP093310">
    <property type="protein sequence ID" value="UNK06623.2"/>
    <property type="molecule type" value="Genomic_DNA"/>
</dbReference>
<feature type="compositionally biased region" description="Basic residues" evidence="1">
    <location>
        <begin position="1"/>
        <end position="20"/>
    </location>
</feature>
<dbReference type="RefSeq" id="WP_081794455.1">
    <property type="nucleotide sequence ID" value="NZ_CP093310.2"/>
</dbReference>
<reference evidence="3" key="1">
    <citation type="submission" date="2024-03" db="EMBL/GenBank/DDBJ databases">
        <title>Psychrobacter raelis sp. nov. isolated from a dog with peritonitis.</title>
        <authorList>
            <person name="Schiavone A."/>
            <person name="Manzulli V."/>
            <person name="Camarda A."/>
            <person name="Cafiero M.A."/>
            <person name="Vasco I."/>
            <person name="Marino L."/>
            <person name="Pennuzzi G."/>
            <person name="Serrecchia L."/>
            <person name="Galante D."/>
            <person name="Pugliese N."/>
        </authorList>
    </citation>
    <scope>NUCLEOTIDE SEQUENCE</scope>
    <source>
        <strain evidence="3">PraFG1</strain>
    </source>
</reference>
<dbReference type="Pfam" id="PF01609">
    <property type="entry name" value="DDE_Tnp_1"/>
    <property type="match status" value="1"/>
</dbReference>
<keyword evidence="4" id="KW-1185">Reference proteome</keyword>
<name>A0AAT9PFV6_9GAMM</name>
<evidence type="ECO:0000259" key="2">
    <source>
        <dbReference type="Pfam" id="PF01609"/>
    </source>
</evidence>
<dbReference type="AlphaFoldDB" id="A0AAT9PFV6"/>
<dbReference type="InterPro" id="IPR002559">
    <property type="entry name" value="Transposase_11"/>
</dbReference>
<organism evidence="3 4">
    <name type="scientific">Psychrobacter raelei</name>
    <dbReference type="NCBI Taxonomy" id="2565531"/>
    <lineage>
        <taxon>Bacteria</taxon>
        <taxon>Pseudomonadati</taxon>
        <taxon>Pseudomonadota</taxon>
        <taxon>Gammaproteobacteria</taxon>
        <taxon>Moraxellales</taxon>
        <taxon>Moraxellaceae</taxon>
        <taxon>Psychrobacter</taxon>
    </lineage>
</organism>
<evidence type="ECO:0000256" key="1">
    <source>
        <dbReference type="SAM" id="MobiDB-lite"/>
    </source>
</evidence>
<dbReference type="GO" id="GO:0004803">
    <property type="term" value="F:transposase activity"/>
    <property type="evidence" value="ECO:0007669"/>
    <property type="project" value="InterPro"/>
</dbReference>
<protein>
    <submittedName>
        <fullName evidence="3">Transposase</fullName>
    </submittedName>
</protein>
<dbReference type="GO" id="GO:0003677">
    <property type="term" value="F:DNA binding"/>
    <property type="evidence" value="ECO:0007669"/>
    <property type="project" value="InterPro"/>
</dbReference>
<evidence type="ECO:0000313" key="4">
    <source>
        <dbReference type="Proteomes" id="UP000829560"/>
    </source>
</evidence>
<dbReference type="GO" id="GO:0006313">
    <property type="term" value="P:DNA transposition"/>
    <property type="evidence" value="ECO:0007669"/>
    <property type="project" value="InterPro"/>
</dbReference>